<feature type="transmembrane region" description="Helical" evidence="1">
    <location>
        <begin position="35"/>
        <end position="55"/>
    </location>
</feature>
<dbReference type="OrthoDB" id="7548744at2759"/>
<keyword evidence="2" id="KW-1185">Reference proteome</keyword>
<feature type="transmembrane region" description="Helical" evidence="1">
    <location>
        <begin position="89"/>
        <end position="105"/>
    </location>
</feature>
<dbReference type="RefSeq" id="XP_024872073.1">
    <property type="nucleotide sequence ID" value="XM_025016305.1"/>
</dbReference>
<reference evidence="3" key="1">
    <citation type="submission" date="2025-08" db="UniProtKB">
        <authorList>
            <consortium name="RefSeq"/>
        </authorList>
    </citation>
    <scope>IDENTIFICATION</scope>
    <source>
        <tissue evidence="3">Whole body</tissue>
    </source>
</reference>
<keyword evidence="1" id="KW-0472">Membrane</keyword>
<evidence type="ECO:0000256" key="1">
    <source>
        <dbReference type="SAM" id="Phobius"/>
    </source>
</evidence>
<dbReference type="GeneID" id="112454750"/>
<evidence type="ECO:0000313" key="3">
    <source>
        <dbReference type="RefSeq" id="XP_024872073.1"/>
    </source>
</evidence>
<protein>
    <submittedName>
        <fullName evidence="3">Uncharacterized protein LOC112454750</fullName>
    </submittedName>
</protein>
<sequence length="107" mass="12268">MHAIEEEQRYKINRILLLIIGIWPYQRSILAKVQRLFVCTILASGICAELSPFITHECSTALIIEVLSVIFPSLVVVIKYYYFNINAKIVSLLLTLLLTLSIKFVQK</sequence>
<accession>A0A6J1PRY3</accession>
<dbReference type="Proteomes" id="UP000504618">
    <property type="component" value="Unplaced"/>
</dbReference>
<keyword evidence="1" id="KW-1133">Transmembrane helix</keyword>
<evidence type="ECO:0000313" key="2">
    <source>
        <dbReference type="Proteomes" id="UP000504618"/>
    </source>
</evidence>
<organism evidence="2 3">
    <name type="scientific">Temnothorax curvispinosus</name>
    <dbReference type="NCBI Taxonomy" id="300111"/>
    <lineage>
        <taxon>Eukaryota</taxon>
        <taxon>Metazoa</taxon>
        <taxon>Ecdysozoa</taxon>
        <taxon>Arthropoda</taxon>
        <taxon>Hexapoda</taxon>
        <taxon>Insecta</taxon>
        <taxon>Pterygota</taxon>
        <taxon>Neoptera</taxon>
        <taxon>Endopterygota</taxon>
        <taxon>Hymenoptera</taxon>
        <taxon>Apocrita</taxon>
        <taxon>Aculeata</taxon>
        <taxon>Formicoidea</taxon>
        <taxon>Formicidae</taxon>
        <taxon>Myrmicinae</taxon>
        <taxon>Temnothorax</taxon>
    </lineage>
</organism>
<keyword evidence="1" id="KW-0812">Transmembrane</keyword>
<gene>
    <name evidence="3" type="primary">LOC112454750</name>
</gene>
<dbReference type="AlphaFoldDB" id="A0A6J1PRY3"/>
<proteinExistence type="predicted"/>
<feature type="transmembrane region" description="Helical" evidence="1">
    <location>
        <begin position="62"/>
        <end position="83"/>
    </location>
</feature>
<name>A0A6J1PRY3_9HYME</name>